<dbReference type="Proteomes" id="UP000320338">
    <property type="component" value="Unassembled WGS sequence"/>
</dbReference>
<gene>
    <name evidence="1" type="ORF">PHY01_10300</name>
</gene>
<sequence length="308" mass="33533">MAMAIPPLTLRRELLGAGWTSAEVQRLRQSGVLNPVRRGSYVRPLDPQPDTPEAQHLLLIRATLPHLAPGWVLSHASAAVVLGLPVWGQDLGRVHVTRDGSGGGRLTRGVHRHVSPLDEDQTTVVDGLRVTSPARTVTDVARTVSFEQAVVVADAALATLPLDPAALLAAQARSGLWRGAPQALRAIRFADGGARSPGESRSRVAMHRAGLPRPVLQYEIFSDAGGFVGCVDFAWPNLRTVGEFDGRIKYGRLLEPGRDPGDAVFAEKVREDAIRACDWRMTRWIWPDIDCFDPVATRLRQCFARTGC</sequence>
<reference evidence="1 2" key="1">
    <citation type="submission" date="2019-06" db="EMBL/GenBank/DDBJ databases">
        <title>Whole genome shotgun sequence of Pseudonocardia hydrocarbonoxydans NBRC 14498.</title>
        <authorList>
            <person name="Hosoyama A."/>
            <person name="Uohara A."/>
            <person name="Ohji S."/>
            <person name="Ichikawa N."/>
        </authorList>
    </citation>
    <scope>NUCLEOTIDE SEQUENCE [LARGE SCALE GENOMIC DNA]</scope>
    <source>
        <strain evidence="1 2">NBRC 14498</strain>
    </source>
</reference>
<evidence type="ECO:0000313" key="2">
    <source>
        <dbReference type="Proteomes" id="UP000320338"/>
    </source>
</evidence>
<dbReference type="EMBL" id="BJNG01000009">
    <property type="protein sequence ID" value="GEC18747.1"/>
    <property type="molecule type" value="Genomic_DNA"/>
</dbReference>
<dbReference type="AlphaFoldDB" id="A0A4Y3WIJ0"/>
<proteinExistence type="predicted"/>
<evidence type="ECO:0008006" key="3">
    <source>
        <dbReference type="Google" id="ProtNLM"/>
    </source>
</evidence>
<keyword evidence="2" id="KW-1185">Reference proteome</keyword>
<organism evidence="1 2">
    <name type="scientific">Pseudonocardia hydrocarbonoxydans</name>
    <dbReference type="NCBI Taxonomy" id="76726"/>
    <lineage>
        <taxon>Bacteria</taxon>
        <taxon>Bacillati</taxon>
        <taxon>Actinomycetota</taxon>
        <taxon>Actinomycetes</taxon>
        <taxon>Pseudonocardiales</taxon>
        <taxon>Pseudonocardiaceae</taxon>
        <taxon>Pseudonocardia</taxon>
    </lineage>
</organism>
<evidence type="ECO:0000313" key="1">
    <source>
        <dbReference type="EMBL" id="GEC18747.1"/>
    </source>
</evidence>
<name>A0A4Y3WIJ0_9PSEU</name>
<protein>
    <recommendedName>
        <fullName evidence="3">Transcriptional regulator, AbiEi antitoxin, Type IV TA system</fullName>
    </recommendedName>
</protein>
<accession>A0A4Y3WIJ0</accession>
<comment type="caution">
    <text evidence="1">The sequence shown here is derived from an EMBL/GenBank/DDBJ whole genome shotgun (WGS) entry which is preliminary data.</text>
</comment>